<dbReference type="PANTHER" id="PTHR30011:SF16">
    <property type="entry name" value="C2H2 FINGER DOMAIN TRANSCRIPTION FACTOR (EUROFUNG)-RELATED"/>
    <property type="match status" value="1"/>
</dbReference>
<dbReference type="Proteomes" id="UP000292686">
    <property type="component" value="Unassembled WGS sequence"/>
</dbReference>
<evidence type="ECO:0000313" key="8">
    <source>
        <dbReference type="Proteomes" id="UP000581087"/>
    </source>
</evidence>
<dbReference type="RefSeq" id="WP_129173899.1">
    <property type="nucleotide sequence ID" value="NZ_JACCBI010000001.1"/>
</dbReference>
<accession>A0A4Q2M6S5</accession>
<evidence type="ECO:0000256" key="2">
    <source>
        <dbReference type="ARBA" id="ARBA00022643"/>
    </source>
</evidence>
<evidence type="ECO:0000256" key="3">
    <source>
        <dbReference type="ARBA" id="ARBA00023002"/>
    </source>
</evidence>
<name>A0A4Q2M6S5_9MICO</name>
<proteinExistence type="predicted"/>
<keyword evidence="2" id="KW-0288">FMN</keyword>
<dbReference type="PANTHER" id="PTHR30011">
    <property type="entry name" value="ALKANESULFONATE MONOOXYGENASE-RELATED"/>
    <property type="match status" value="1"/>
</dbReference>
<protein>
    <submittedName>
        <fullName evidence="6">LLM class flavin-dependent oxidoreductase</fullName>
    </submittedName>
</protein>
<organism evidence="6 7">
    <name type="scientific">Agromyces atrinae</name>
    <dbReference type="NCBI Taxonomy" id="592376"/>
    <lineage>
        <taxon>Bacteria</taxon>
        <taxon>Bacillati</taxon>
        <taxon>Actinomycetota</taxon>
        <taxon>Actinomycetes</taxon>
        <taxon>Micrococcales</taxon>
        <taxon>Microbacteriaceae</taxon>
        <taxon>Agromyces</taxon>
    </lineage>
</organism>
<gene>
    <name evidence="5" type="ORF">BJ972_001670</name>
    <name evidence="6" type="ORF">ESP50_08090</name>
</gene>
<dbReference type="SUPFAM" id="SSF51679">
    <property type="entry name" value="Bacterial luciferase-like"/>
    <property type="match status" value="1"/>
</dbReference>
<evidence type="ECO:0000256" key="4">
    <source>
        <dbReference type="ARBA" id="ARBA00023033"/>
    </source>
</evidence>
<keyword evidence="3" id="KW-0560">Oxidoreductase</keyword>
<dbReference type="GO" id="GO:0016705">
    <property type="term" value="F:oxidoreductase activity, acting on paired donors, with incorporation or reduction of molecular oxygen"/>
    <property type="evidence" value="ECO:0007669"/>
    <property type="project" value="InterPro"/>
</dbReference>
<reference evidence="6 7" key="1">
    <citation type="submission" date="2019-01" db="EMBL/GenBank/DDBJ databases">
        <title>Agromyces.</title>
        <authorList>
            <person name="Li J."/>
        </authorList>
    </citation>
    <scope>NUCLEOTIDE SEQUENCE [LARGE SCALE GENOMIC DNA]</scope>
    <source>
        <strain evidence="6 7">DSM 23870</strain>
    </source>
</reference>
<evidence type="ECO:0000313" key="7">
    <source>
        <dbReference type="Proteomes" id="UP000292686"/>
    </source>
</evidence>
<sequence>MTERSLIIAVELDGDGAHPASHAATRSADDALSARRLRDVVTTAERFGFTAATFDGSAHAPRSNGTPARLDPVQRAAFTAPLTTSIGLVPVVDTLYTEPFHISTQIASLDFASLGRAGWIAVAEDDRASATVGREPVETAARRQEASDSIDIGRRLWDSWEDDAVIRDVPTGRYLDRSKVHHIDFEGHSASVIGPSIIPRPPQGNPVVFADPAIADAQLIDVALVSASTETELGHAVAATRTAGIARVIVELEVVLDAAGESAQHRLAALDARQPWDESARLRYIGDAAGLIDLVLRLAATVDGVRLHPAVVDVDLEELGRLVLPELVARGVFTPPRPGASLRSSLDLPVPANRYVA</sequence>
<keyword evidence="4" id="KW-0503">Monooxygenase</keyword>
<evidence type="ECO:0000313" key="6">
    <source>
        <dbReference type="EMBL" id="RXZ87007.1"/>
    </source>
</evidence>
<dbReference type="Gene3D" id="3.20.20.30">
    <property type="entry name" value="Luciferase-like domain"/>
    <property type="match status" value="1"/>
</dbReference>
<keyword evidence="1" id="KW-0285">Flavoprotein</keyword>
<dbReference type="InterPro" id="IPR036661">
    <property type="entry name" value="Luciferase-like_sf"/>
</dbReference>
<evidence type="ECO:0000256" key="1">
    <source>
        <dbReference type="ARBA" id="ARBA00022630"/>
    </source>
</evidence>
<dbReference type="EMBL" id="SDPM01000003">
    <property type="protein sequence ID" value="RXZ87007.1"/>
    <property type="molecule type" value="Genomic_DNA"/>
</dbReference>
<dbReference type="OrthoDB" id="3265338at2"/>
<dbReference type="GO" id="GO:0004497">
    <property type="term" value="F:monooxygenase activity"/>
    <property type="evidence" value="ECO:0007669"/>
    <property type="project" value="UniProtKB-KW"/>
</dbReference>
<dbReference type="InterPro" id="IPR051260">
    <property type="entry name" value="Diverse_substr_monoxygenases"/>
</dbReference>
<comment type="caution">
    <text evidence="6">The sequence shown here is derived from an EMBL/GenBank/DDBJ whole genome shotgun (WGS) entry which is preliminary data.</text>
</comment>
<dbReference type="Proteomes" id="UP000581087">
    <property type="component" value="Unassembled WGS sequence"/>
</dbReference>
<keyword evidence="7" id="KW-1185">Reference proteome</keyword>
<dbReference type="AlphaFoldDB" id="A0A4Q2M6S5"/>
<evidence type="ECO:0000313" key="5">
    <source>
        <dbReference type="EMBL" id="NYD67151.1"/>
    </source>
</evidence>
<reference evidence="5 8" key="2">
    <citation type="submission" date="2020-07" db="EMBL/GenBank/DDBJ databases">
        <title>Sequencing the genomes of 1000 actinobacteria strains.</title>
        <authorList>
            <person name="Klenk H.-P."/>
        </authorList>
    </citation>
    <scope>NUCLEOTIDE SEQUENCE [LARGE SCALE GENOMIC DNA]</scope>
    <source>
        <strain evidence="5 8">DSM 23870</strain>
    </source>
</reference>
<dbReference type="EMBL" id="JACCBI010000001">
    <property type="protein sequence ID" value="NYD67151.1"/>
    <property type="molecule type" value="Genomic_DNA"/>
</dbReference>